<dbReference type="Gene3D" id="3.40.50.10810">
    <property type="entry name" value="Tandem AAA-ATPase domain"/>
    <property type="match status" value="1"/>
</dbReference>
<feature type="domain" description="Helicase C-terminal" evidence="6">
    <location>
        <begin position="507"/>
        <end position="666"/>
    </location>
</feature>
<dbReference type="PANTHER" id="PTHR10799">
    <property type="entry name" value="SNF2/RAD54 HELICASE FAMILY"/>
    <property type="match status" value="1"/>
</dbReference>
<evidence type="ECO:0000256" key="3">
    <source>
        <dbReference type="ARBA" id="ARBA00022806"/>
    </source>
</evidence>
<feature type="domain" description="Helicase ATP-binding" evidence="5">
    <location>
        <begin position="132"/>
        <end position="319"/>
    </location>
</feature>
<dbReference type="InterPro" id="IPR000330">
    <property type="entry name" value="SNF2_N"/>
</dbReference>
<dbReference type="NCBIfam" id="NF038317">
    <property type="entry name" value="DISARM_DrmD"/>
    <property type="match status" value="1"/>
</dbReference>
<accession>A0A517XW25</accession>
<dbReference type="Proteomes" id="UP000319576">
    <property type="component" value="Chromosome"/>
</dbReference>
<dbReference type="RefSeq" id="WP_238389248.1">
    <property type="nucleotide sequence ID" value="NZ_CP036273.1"/>
</dbReference>
<evidence type="ECO:0000259" key="6">
    <source>
        <dbReference type="PROSITE" id="PS51194"/>
    </source>
</evidence>
<dbReference type="InterPro" id="IPR049730">
    <property type="entry name" value="SNF2/RAD54-like_C"/>
</dbReference>
<dbReference type="SMART" id="SM00487">
    <property type="entry name" value="DEXDc"/>
    <property type="match status" value="1"/>
</dbReference>
<evidence type="ECO:0000313" key="8">
    <source>
        <dbReference type="Proteomes" id="UP000319576"/>
    </source>
</evidence>
<keyword evidence="4" id="KW-0067">ATP-binding</keyword>
<dbReference type="GO" id="GO:0004386">
    <property type="term" value="F:helicase activity"/>
    <property type="evidence" value="ECO:0007669"/>
    <property type="project" value="UniProtKB-KW"/>
</dbReference>
<gene>
    <name evidence="7" type="primary">rapA_3</name>
    <name evidence="7" type="ORF">ETAA1_36880</name>
</gene>
<dbReference type="Gene3D" id="3.40.50.300">
    <property type="entry name" value="P-loop containing nucleotide triphosphate hydrolases"/>
    <property type="match status" value="1"/>
</dbReference>
<dbReference type="EC" id="3.6.4.-" evidence="7"/>
<keyword evidence="3" id="KW-0347">Helicase</keyword>
<dbReference type="GO" id="GO:0016787">
    <property type="term" value="F:hydrolase activity"/>
    <property type="evidence" value="ECO:0007669"/>
    <property type="project" value="UniProtKB-KW"/>
</dbReference>
<dbReference type="KEGG" id="uli:ETAA1_36880"/>
<name>A0A517XW25_9BACT</name>
<dbReference type="EMBL" id="CP036273">
    <property type="protein sequence ID" value="QDU21715.1"/>
    <property type="molecule type" value="Genomic_DNA"/>
</dbReference>
<organism evidence="7 8">
    <name type="scientific">Urbifossiella limnaea</name>
    <dbReference type="NCBI Taxonomy" id="2528023"/>
    <lineage>
        <taxon>Bacteria</taxon>
        <taxon>Pseudomonadati</taxon>
        <taxon>Planctomycetota</taxon>
        <taxon>Planctomycetia</taxon>
        <taxon>Gemmatales</taxon>
        <taxon>Gemmataceae</taxon>
        <taxon>Urbifossiella</taxon>
    </lineage>
</organism>
<dbReference type="Pfam" id="PF00176">
    <property type="entry name" value="SNF2-rel_dom"/>
    <property type="match status" value="1"/>
</dbReference>
<dbReference type="InterPro" id="IPR027417">
    <property type="entry name" value="P-loop_NTPase"/>
</dbReference>
<reference evidence="7 8" key="1">
    <citation type="submission" date="2019-02" db="EMBL/GenBank/DDBJ databases">
        <title>Deep-cultivation of Planctomycetes and their phenomic and genomic characterization uncovers novel biology.</title>
        <authorList>
            <person name="Wiegand S."/>
            <person name="Jogler M."/>
            <person name="Boedeker C."/>
            <person name="Pinto D."/>
            <person name="Vollmers J."/>
            <person name="Rivas-Marin E."/>
            <person name="Kohn T."/>
            <person name="Peeters S.H."/>
            <person name="Heuer A."/>
            <person name="Rast P."/>
            <person name="Oberbeckmann S."/>
            <person name="Bunk B."/>
            <person name="Jeske O."/>
            <person name="Meyerdierks A."/>
            <person name="Storesund J.E."/>
            <person name="Kallscheuer N."/>
            <person name="Luecker S."/>
            <person name="Lage O.M."/>
            <person name="Pohl T."/>
            <person name="Merkel B.J."/>
            <person name="Hornburger P."/>
            <person name="Mueller R.-W."/>
            <person name="Bruemmer F."/>
            <person name="Labrenz M."/>
            <person name="Spormann A.M."/>
            <person name="Op den Camp H."/>
            <person name="Overmann J."/>
            <person name="Amann R."/>
            <person name="Jetten M.S.M."/>
            <person name="Mascher T."/>
            <person name="Medema M.H."/>
            <person name="Devos D.P."/>
            <person name="Kaster A.-K."/>
            <person name="Ovreas L."/>
            <person name="Rohde M."/>
            <person name="Galperin M.Y."/>
            <person name="Jogler C."/>
        </authorList>
    </citation>
    <scope>NUCLEOTIDE SEQUENCE [LARGE SCALE GENOMIC DNA]</scope>
    <source>
        <strain evidence="7 8">ETA_A1</strain>
    </source>
</reference>
<evidence type="ECO:0000259" key="5">
    <source>
        <dbReference type="PROSITE" id="PS51192"/>
    </source>
</evidence>
<dbReference type="PROSITE" id="PS51194">
    <property type="entry name" value="HELICASE_CTER"/>
    <property type="match status" value="1"/>
</dbReference>
<evidence type="ECO:0000256" key="1">
    <source>
        <dbReference type="ARBA" id="ARBA00022741"/>
    </source>
</evidence>
<dbReference type="AlphaFoldDB" id="A0A517XW25"/>
<dbReference type="InterPro" id="IPR014001">
    <property type="entry name" value="Helicase_ATP-bd"/>
</dbReference>
<dbReference type="InterPro" id="IPR001650">
    <property type="entry name" value="Helicase_C-like"/>
</dbReference>
<dbReference type="InterPro" id="IPR038718">
    <property type="entry name" value="SNF2-like_sf"/>
</dbReference>
<proteinExistence type="predicted"/>
<dbReference type="Pfam" id="PF00271">
    <property type="entry name" value="Helicase_C"/>
    <property type="match status" value="1"/>
</dbReference>
<dbReference type="PROSITE" id="PS51192">
    <property type="entry name" value="HELICASE_ATP_BIND_1"/>
    <property type="match status" value="1"/>
</dbReference>
<evidence type="ECO:0000256" key="4">
    <source>
        <dbReference type="ARBA" id="ARBA00022840"/>
    </source>
</evidence>
<sequence length="1061" mass="119808">MTTATSPHPELGQMVSVRSRNWMVTDVSASTLPPERLQAGLESPQHLLTLSSVEDDGLGEELNVIWELEPGARVIEKVALPDPTGFDAPDRLDAFLDAVRWGASSSADVRTIQAPFRSGIDIEDYQLDPVVRAIQMPRVNLLVADDVGLGKTIEAGMVALELIIRHRTRKILIVCPAPLQVQWQEQMRDKFGLDFRIVNSALMGVLRRSRGIHVNPWNHFPRLITSIDFLKRERPLRRFRELLPGPDEPAFPRKFDLMILDEAHNCAPSGVGRYATDSQRTQALRLLVPHFEHKLFLTATPHNGYPESFSALLELLDNQRFARSTPPDRKQLNAVMVRRMKSELPPKWDGSPRFPKRVLDPIEVPYTDEERAVHAALRQYADLRVERSQDNAEKLATEFVLKTLKKRLFSSPAAFLTTLDQHEKSLRMAKRGKAVRKPSVGILKQELDRVDEDYADDGEYDEAMTDAVDAASLLFTEPSPDELALLRQMRTWAEKASGQLDSKVNCLIDWLNAHLRPGKKWGHERVIIFTEYRATQNWLLEILAQRGFTGGERLLTMYGGMDSEEREEVKAAFQSAPDISPVRILLATDAAAEGLNLQNHCCRLIHYEIPWNPNRLEQRNGRIDRHGQKGFLADTGERQVFVYHFVGQGYKQRQHSAFSAKAADLDADLEFLMRVAKKVETIREDLGSYGTVLADDVEQAMLGRGYSMPGVGRADAKVEPVRKMLKFERDLAKQIGDLLEQYRETQRELRLSPENVRKVVEVGLALAEQPALIPLTHPSGKPVFTLPDLKHSWAACAEGLEHPHTKAVRPITFDHAAADGRDDLVLVHLNHRLVQMSLRLLRAEVWSLKGRKRLHRITARTVPDHALNVPAVVAHARLVVIGGDSHRLHEEIITAGGLLKEGRFSRMNLSELDNVLAAATGDEPAEPMRTHLLDLWDKFAPPLATALEARMRDRTTGLQKKLGERADKEADDIRAILLELKKAIDAELAEQASHQPTLFDDLETDQFERNRDFLRARSKTIPAEIERETAAVKSRFADPQPRMFPVAVTFLVPERLARADR</sequence>
<dbReference type="InterPro" id="IPR057342">
    <property type="entry name" value="DEXDc_RapA"/>
</dbReference>
<dbReference type="SUPFAM" id="SSF52540">
    <property type="entry name" value="P-loop containing nucleoside triphosphate hydrolases"/>
    <property type="match status" value="2"/>
</dbReference>
<dbReference type="CDD" id="cd18011">
    <property type="entry name" value="DEXDc_RapA"/>
    <property type="match status" value="1"/>
</dbReference>
<dbReference type="GO" id="GO:0005524">
    <property type="term" value="F:ATP binding"/>
    <property type="evidence" value="ECO:0007669"/>
    <property type="project" value="UniProtKB-KW"/>
</dbReference>
<evidence type="ECO:0000256" key="2">
    <source>
        <dbReference type="ARBA" id="ARBA00022801"/>
    </source>
</evidence>
<dbReference type="CDD" id="cd18793">
    <property type="entry name" value="SF2_C_SNF"/>
    <property type="match status" value="1"/>
</dbReference>
<protein>
    <submittedName>
        <fullName evidence="7">RNA polymerase-associated protein RapA</fullName>
        <ecNumber evidence="7">3.6.4.-</ecNumber>
    </submittedName>
</protein>
<evidence type="ECO:0000313" key="7">
    <source>
        <dbReference type="EMBL" id="QDU21715.1"/>
    </source>
</evidence>
<keyword evidence="1" id="KW-0547">Nucleotide-binding</keyword>
<dbReference type="SMART" id="SM00490">
    <property type="entry name" value="HELICc"/>
    <property type="match status" value="1"/>
</dbReference>
<keyword evidence="2 7" id="KW-0378">Hydrolase</keyword>
<keyword evidence="8" id="KW-1185">Reference proteome</keyword>